<dbReference type="InterPro" id="IPR027806">
    <property type="entry name" value="HARBI1_dom"/>
</dbReference>
<dbReference type="GO" id="GO:0046872">
    <property type="term" value="F:metal ion binding"/>
    <property type="evidence" value="ECO:0007669"/>
    <property type="project" value="UniProtKB-KW"/>
</dbReference>
<feature type="non-terminal residue" evidence="4">
    <location>
        <position position="1"/>
    </location>
</feature>
<protein>
    <recommendedName>
        <fullName evidence="3">DDE Tnp4 domain-containing protein</fullName>
    </recommendedName>
</protein>
<evidence type="ECO:0000256" key="2">
    <source>
        <dbReference type="ARBA" id="ARBA00022723"/>
    </source>
</evidence>
<keyword evidence="5" id="KW-1185">Reference proteome</keyword>
<evidence type="ECO:0000313" key="4">
    <source>
        <dbReference type="EMBL" id="THU93414.1"/>
    </source>
</evidence>
<dbReference type="Pfam" id="PF13359">
    <property type="entry name" value="DDE_Tnp_4"/>
    <property type="match status" value="1"/>
</dbReference>
<evidence type="ECO:0000259" key="3">
    <source>
        <dbReference type="Pfam" id="PF13359"/>
    </source>
</evidence>
<dbReference type="OrthoDB" id="3233403at2759"/>
<accession>A0A4S8LV12</accession>
<name>A0A4S8LV12_DENBC</name>
<sequence length="139" mass="16141">FTIRPFSDEDLTTNPAEAARRSKWNRALSSLRIFVEHAFGRLKGRFPILRCMPGRILSFMYRLLVGLMILHNILEGLRDDPEQIKGFNGAEDPFVSSGLGTVGQEVNERDTRLEGDAFYRTGLYRRKLLMQFYENNIRR</sequence>
<evidence type="ECO:0000313" key="5">
    <source>
        <dbReference type="Proteomes" id="UP000297245"/>
    </source>
</evidence>
<dbReference type="AlphaFoldDB" id="A0A4S8LV12"/>
<comment type="cofactor">
    <cofactor evidence="1">
        <name>a divalent metal cation</name>
        <dbReference type="ChEBI" id="CHEBI:60240"/>
    </cofactor>
</comment>
<gene>
    <name evidence="4" type="ORF">K435DRAFT_670200</name>
</gene>
<proteinExistence type="predicted"/>
<reference evidence="4 5" key="1">
    <citation type="journal article" date="2019" name="Nat. Ecol. Evol.">
        <title>Megaphylogeny resolves global patterns of mushroom evolution.</title>
        <authorList>
            <person name="Varga T."/>
            <person name="Krizsan K."/>
            <person name="Foldi C."/>
            <person name="Dima B."/>
            <person name="Sanchez-Garcia M."/>
            <person name="Sanchez-Ramirez S."/>
            <person name="Szollosi G.J."/>
            <person name="Szarkandi J.G."/>
            <person name="Papp V."/>
            <person name="Albert L."/>
            <person name="Andreopoulos W."/>
            <person name="Angelini C."/>
            <person name="Antonin V."/>
            <person name="Barry K.W."/>
            <person name="Bougher N.L."/>
            <person name="Buchanan P."/>
            <person name="Buyck B."/>
            <person name="Bense V."/>
            <person name="Catcheside P."/>
            <person name="Chovatia M."/>
            <person name="Cooper J."/>
            <person name="Damon W."/>
            <person name="Desjardin D."/>
            <person name="Finy P."/>
            <person name="Geml J."/>
            <person name="Haridas S."/>
            <person name="Hughes K."/>
            <person name="Justo A."/>
            <person name="Karasinski D."/>
            <person name="Kautmanova I."/>
            <person name="Kiss B."/>
            <person name="Kocsube S."/>
            <person name="Kotiranta H."/>
            <person name="LaButti K.M."/>
            <person name="Lechner B.E."/>
            <person name="Liimatainen K."/>
            <person name="Lipzen A."/>
            <person name="Lukacs Z."/>
            <person name="Mihaltcheva S."/>
            <person name="Morgado L.N."/>
            <person name="Niskanen T."/>
            <person name="Noordeloos M.E."/>
            <person name="Ohm R.A."/>
            <person name="Ortiz-Santana B."/>
            <person name="Ovrebo C."/>
            <person name="Racz N."/>
            <person name="Riley R."/>
            <person name="Savchenko A."/>
            <person name="Shiryaev A."/>
            <person name="Soop K."/>
            <person name="Spirin V."/>
            <person name="Szebenyi C."/>
            <person name="Tomsovsky M."/>
            <person name="Tulloss R.E."/>
            <person name="Uehling J."/>
            <person name="Grigoriev I.V."/>
            <person name="Vagvolgyi C."/>
            <person name="Papp T."/>
            <person name="Martin F.M."/>
            <person name="Miettinen O."/>
            <person name="Hibbett D.S."/>
            <person name="Nagy L.G."/>
        </authorList>
    </citation>
    <scope>NUCLEOTIDE SEQUENCE [LARGE SCALE GENOMIC DNA]</scope>
    <source>
        <strain evidence="4 5">CBS 962.96</strain>
    </source>
</reference>
<dbReference type="EMBL" id="ML179249">
    <property type="protein sequence ID" value="THU93414.1"/>
    <property type="molecule type" value="Genomic_DNA"/>
</dbReference>
<feature type="domain" description="DDE Tnp4" evidence="3">
    <location>
        <begin position="16"/>
        <end position="72"/>
    </location>
</feature>
<organism evidence="4 5">
    <name type="scientific">Dendrothele bispora (strain CBS 962.96)</name>
    <dbReference type="NCBI Taxonomy" id="1314807"/>
    <lineage>
        <taxon>Eukaryota</taxon>
        <taxon>Fungi</taxon>
        <taxon>Dikarya</taxon>
        <taxon>Basidiomycota</taxon>
        <taxon>Agaricomycotina</taxon>
        <taxon>Agaricomycetes</taxon>
        <taxon>Agaricomycetidae</taxon>
        <taxon>Agaricales</taxon>
        <taxon>Agaricales incertae sedis</taxon>
        <taxon>Dendrothele</taxon>
    </lineage>
</organism>
<keyword evidence="2" id="KW-0479">Metal-binding</keyword>
<evidence type="ECO:0000256" key="1">
    <source>
        <dbReference type="ARBA" id="ARBA00001968"/>
    </source>
</evidence>
<dbReference type="Proteomes" id="UP000297245">
    <property type="component" value="Unassembled WGS sequence"/>
</dbReference>